<dbReference type="Pfam" id="PF06810">
    <property type="entry name" value="Phage_scaffold"/>
    <property type="match status" value="1"/>
</dbReference>
<comment type="caution">
    <text evidence="3">The sequence shown here is derived from an EMBL/GenBank/DDBJ whole genome shotgun (WGS) entry which is preliminary data.</text>
</comment>
<evidence type="ECO:0000313" key="3">
    <source>
        <dbReference type="EMBL" id="ONK25738.1"/>
    </source>
</evidence>
<protein>
    <submittedName>
        <fullName evidence="3">Scaffolding protein</fullName>
    </submittedName>
</protein>
<name>A0AB36JM05_9STRE</name>
<dbReference type="InterPro" id="IPR009636">
    <property type="entry name" value="SCAF"/>
</dbReference>
<gene>
    <name evidence="3" type="ORF">BVE86_09530</name>
</gene>
<reference evidence="3 4" key="1">
    <citation type="submission" date="2016-12" db="EMBL/GenBank/DDBJ databases">
        <authorList>
            <person name="Gulvik C.A."/>
        </authorList>
    </citation>
    <scope>NUCLEOTIDE SEQUENCE [LARGE SCALE GENOMIC DNA]</scope>
    <source>
        <strain evidence="3 4">12-5291</strain>
    </source>
</reference>
<keyword evidence="1" id="KW-0175">Coiled coil</keyword>
<evidence type="ECO:0000256" key="2">
    <source>
        <dbReference type="SAM" id="MobiDB-lite"/>
    </source>
</evidence>
<proteinExistence type="predicted"/>
<dbReference type="AlphaFoldDB" id="A0AB36JM05"/>
<dbReference type="Proteomes" id="UP000188600">
    <property type="component" value="Unassembled WGS sequence"/>
</dbReference>
<feature type="region of interest" description="Disordered" evidence="2">
    <location>
        <begin position="152"/>
        <end position="178"/>
    </location>
</feature>
<accession>A0AB36JM05</accession>
<dbReference type="RefSeq" id="WP_077063988.1">
    <property type="nucleotide sequence ID" value="NZ_MSPT01000022.1"/>
</dbReference>
<evidence type="ECO:0000256" key="1">
    <source>
        <dbReference type="SAM" id="Coils"/>
    </source>
</evidence>
<evidence type="ECO:0000313" key="4">
    <source>
        <dbReference type="Proteomes" id="UP000188600"/>
    </source>
</evidence>
<organism evidence="3 4">
    <name type="scientific">Streptococcus azizii</name>
    <dbReference type="NCBI Taxonomy" id="1579424"/>
    <lineage>
        <taxon>Bacteria</taxon>
        <taxon>Bacillati</taxon>
        <taxon>Bacillota</taxon>
        <taxon>Bacilli</taxon>
        <taxon>Lactobacillales</taxon>
        <taxon>Streptococcaceae</taxon>
        <taxon>Streptococcus</taxon>
    </lineage>
</organism>
<sequence length="188" mass="20469">MAFTTEELLKLGLTEEQAKEVFSLRGKELNADKSALETITQERDSLKSQLQNTEAQLKTLKASAKTSAEQKEALNKLQAEYDKYKADAAAELAQTQKVNAISLALKDTTAHNPSTLMKFIDVDAIELDENGKPKLDDIITGLKESDPYLFKADEDSTPNPNIVPPGNPAANGANNTDPFQAIIDGYGK</sequence>
<feature type="coiled-coil region" evidence="1">
    <location>
        <begin position="36"/>
        <end position="94"/>
    </location>
</feature>
<dbReference type="EMBL" id="MSPT01000022">
    <property type="protein sequence ID" value="ONK25738.1"/>
    <property type="molecule type" value="Genomic_DNA"/>
</dbReference>